<dbReference type="EMBL" id="CP026106">
    <property type="protein sequence ID" value="AUT71495.1"/>
    <property type="molecule type" value="Genomic_DNA"/>
</dbReference>
<dbReference type="Proteomes" id="UP000236649">
    <property type="component" value="Chromosome 2"/>
</dbReference>
<dbReference type="Proteomes" id="UP000004980">
    <property type="component" value="Unassembled WGS sequence"/>
</dbReference>
<protein>
    <submittedName>
        <fullName evidence="2">Type I toxin-antitoxin system SymE family toxin</fullName>
    </submittedName>
</protein>
<keyword evidence="4" id="KW-1185">Reference proteome</keyword>
<dbReference type="AlphaFoldDB" id="A0AAN1JCI1"/>
<feature type="domain" description="Toxin SymE-like" evidence="1">
    <location>
        <begin position="42"/>
        <end position="76"/>
    </location>
</feature>
<dbReference type="RefSeq" id="WP_007576603.1">
    <property type="nucleotide sequence ID" value="NZ_AKAU01000010.1"/>
</dbReference>
<name>A0AAN1JCI1_9BURK</name>
<dbReference type="GO" id="GO:0016788">
    <property type="term" value="F:hydrolase activity, acting on ester bonds"/>
    <property type="evidence" value="ECO:0007669"/>
    <property type="project" value="InterPro"/>
</dbReference>
<evidence type="ECO:0000313" key="4">
    <source>
        <dbReference type="Proteomes" id="UP000004980"/>
    </source>
</evidence>
<evidence type="ECO:0000259" key="1">
    <source>
        <dbReference type="Pfam" id="PF08845"/>
    </source>
</evidence>
<dbReference type="GeneID" id="55531537"/>
<dbReference type="GO" id="GO:0016070">
    <property type="term" value="P:RNA metabolic process"/>
    <property type="evidence" value="ECO:0007669"/>
    <property type="project" value="InterPro"/>
</dbReference>
<evidence type="ECO:0000313" key="5">
    <source>
        <dbReference type="Proteomes" id="UP000236649"/>
    </source>
</evidence>
<dbReference type="EMBL" id="AKAU01000010">
    <property type="protein sequence ID" value="EIN03132.1"/>
    <property type="molecule type" value="Genomic_DNA"/>
</dbReference>
<dbReference type="GO" id="GO:0005737">
    <property type="term" value="C:cytoplasm"/>
    <property type="evidence" value="ECO:0007669"/>
    <property type="project" value="InterPro"/>
</dbReference>
<evidence type="ECO:0000313" key="2">
    <source>
        <dbReference type="EMBL" id="AUT71495.1"/>
    </source>
</evidence>
<sequence length="77" mass="9064">MAIANLRARSHVTEHFVTIKQPRHFQRNWNRPLHLRTEPPLYPWMKLAGRWIETAGFAAGQRVRINVEHGRLNITAE</sequence>
<dbReference type="KEGG" id="phs:C2L64_24855"/>
<accession>A0AAN1JCI1</accession>
<evidence type="ECO:0000313" key="3">
    <source>
        <dbReference type="EMBL" id="EIN03132.1"/>
    </source>
</evidence>
<organism evidence="2 5">
    <name type="scientific">Paraburkholderia hospita</name>
    <dbReference type="NCBI Taxonomy" id="169430"/>
    <lineage>
        <taxon>Bacteria</taxon>
        <taxon>Pseudomonadati</taxon>
        <taxon>Pseudomonadota</taxon>
        <taxon>Betaproteobacteria</taxon>
        <taxon>Burkholderiales</taxon>
        <taxon>Burkholderiaceae</taxon>
        <taxon>Paraburkholderia</taxon>
    </lineage>
</organism>
<proteinExistence type="predicted"/>
<gene>
    <name evidence="2" type="ORF">C2L64_24855</name>
    <name evidence="3" type="ORF">WQE_00575</name>
</gene>
<dbReference type="GO" id="GO:0003723">
    <property type="term" value="F:RNA binding"/>
    <property type="evidence" value="ECO:0007669"/>
    <property type="project" value="InterPro"/>
</dbReference>
<dbReference type="Pfam" id="PF08845">
    <property type="entry name" value="SymE_toxin"/>
    <property type="match status" value="1"/>
</dbReference>
<reference evidence="2 5" key="2">
    <citation type="submission" date="2018-01" db="EMBL/GenBank/DDBJ databases">
        <title>Species boundaries and ecological features among Paraburkholderia terrae DSMZ17804T, P. hospita DSMZ17164T and P. caribensis DSMZ13236T.</title>
        <authorList>
            <person name="Pratama A.A."/>
        </authorList>
    </citation>
    <scope>NUCLEOTIDE SEQUENCE [LARGE SCALE GENOMIC DNA]</scope>
    <source>
        <strain evidence="2 5">DSM 17164</strain>
    </source>
</reference>
<dbReference type="InterPro" id="IPR014944">
    <property type="entry name" value="Toxin_SymE-like"/>
</dbReference>
<reference evidence="3 4" key="1">
    <citation type="journal article" date="2012" name="J. Bacteriol.">
        <title>Draft Genome Sequence of the Soil Bacterium Burkholderia terrae Strain BS001, Which Interacts with Fungal Surface Structures.</title>
        <authorList>
            <person name="Nazir R."/>
            <person name="Hansen M.A."/>
            <person name="Sorensen S."/>
            <person name="van Elsas J.D."/>
        </authorList>
    </citation>
    <scope>NUCLEOTIDE SEQUENCE [LARGE SCALE GENOMIC DNA]</scope>
    <source>
        <strain evidence="3 4">BS001</strain>
    </source>
</reference>